<feature type="domain" description="Acyltransferase 3" evidence="3">
    <location>
        <begin position="66"/>
        <end position="370"/>
    </location>
</feature>
<feature type="transmembrane region" description="Helical" evidence="2">
    <location>
        <begin position="199"/>
        <end position="216"/>
    </location>
</feature>
<evidence type="ECO:0000259" key="3">
    <source>
        <dbReference type="Pfam" id="PF01757"/>
    </source>
</evidence>
<feature type="transmembrane region" description="Helical" evidence="2">
    <location>
        <begin position="321"/>
        <end position="344"/>
    </location>
</feature>
<keyword evidence="2" id="KW-0472">Membrane</keyword>
<feature type="transmembrane region" description="Helical" evidence="2">
    <location>
        <begin position="90"/>
        <end position="113"/>
    </location>
</feature>
<evidence type="ECO:0000256" key="1">
    <source>
        <dbReference type="SAM" id="MobiDB-lite"/>
    </source>
</evidence>
<feature type="transmembrane region" description="Helical" evidence="2">
    <location>
        <begin position="382"/>
        <end position="400"/>
    </location>
</feature>
<keyword evidence="5" id="KW-1185">Reference proteome</keyword>
<keyword evidence="2" id="KW-0812">Transmembrane</keyword>
<dbReference type="Pfam" id="PF01757">
    <property type="entry name" value="Acyl_transf_3"/>
    <property type="match status" value="1"/>
</dbReference>
<feature type="transmembrane region" description="Helical" evidence="2">
    <location>
        <begin position="351"/>
        <end position="370"/>
    </location>
</feature>
<dbReference type="InterPro" id="IPR002656">
    <property type="entry name" value="Acyl_transf_3_dom"/>
</dbReference>
<keyword evidence="2" id="KW-1133">Transmembrane helix</keyword>
<organism evidence="4 5">
    <name type="scientific">Globisporangium ultimum (strain ATCC 200006 / CBS 805.95 / DAOM BR144)</name>
    <name type="common">Pythium ultimum</name>
    <dbReference type="NCBI Taxonomy" id="431595"/>
    <lineage>
        <taxon>Eukaryota</taxon>
        <taxon>Sar</taxon>
        <taxon>Stramenopiles</taxon>
        <taxon>Oomycota</taxon>
        <taxon>Peronosporomycetes</taxon>
        <taxon>Pythiales</taxon>
        <taxon>Pythiaceae</taxon>
        <taxon>Globisporangium</taxon>
    </lineage>
</organism>
<dbReference type="GO" id="GO:0016747">
    <property type="term" value="F:acyltransferase activity, transferring groups other than amino-acyl groups"/>
    <property type="evidence" value="ECO:0007669"/>
    <property type="project" value="InterPro"/>
</dbReference>
<evidence type="ECO:0000256" key="2">
    <source>
        <dbReference type="SAM" id="Phobius"/>
    </source>
</evidence>
<dbReference type="GO" id="GO:0016020">
    <property type="term" value="C:membrane"/>
    <property type="evidence" value="ECO:0007669"/>
    <property type="project" value="TreeGrafter"/>
</dbReference>
<dbReference type="InterPro" id="IPR050879">
    <property type="entry name" value="Acyltransferase_3"/>
</dbReference>
<accession>K3WMB3</accession>
<dbReference type="HOGENOM" id="CLU_044425_1_0_1"/>
<dbReference type="STRING" id="431595.K3WMB3"/>
<name>K3WMB3_GLOUD</name>
<proteinExistence type="predicted"/>
<feature type="region of interest" description="Disordered" evidence="1">
    <location>
        <begin position="1"/>
        <end position="21"/>
    </location>
</feature>
<dbReference type="OMA" id="HMNDINI"/>
<dbReference type="EnsemblProtists" id="PYU1_T006105">
    <property type="protein sequence ID" value="PYU1_T006105"/>
    <property type="gene ID" value="PYU1_G006093"/>
</dbReference>
<dbReference type="Proteomes" id="UP000019132">
    <property type="component" value="Unassembled WGS sequence"/>
</dbReference>
<reference evidence="4" key="3">
    <citation type="submission" date="2015-02" db="UniProtKB">
        <authorList>
            <consortium name="EnsemblProtists"/>
        </authorList>
    </citation>
    <scope>IDENTIFICATION</scope>
    <source>
        <strain evidence="4">DAOM BR144</strain>
    </source>
</reference>
<dbReference type="VEuPathDB" id="FungiDB:PYU1_G006093"/>
<sequence>MAFPTGHQITARHARSSRDSSDDAVVSVHEIWDVATRDGRTKPSFAKTANKGKESKMKLDGSPKILFLDGVRGIAAILVVLQHSGHMNDINIGNCAVDIFFVLSSFLLTMLFFKKSVQLLVEKASIRKWGFTVLDYFSKRFFRVYPLFAIVAILLWILPFEYKQQYFLISQRDHYDLFKVLTFEHPYRYHVFWTLPVEIAYYFLIPVFVVTTIALGRGWWIPFIPLYIWIVNNGLNVFRGDHQPLAPHLPTFVSGSLAAVIFIKLDDAIKRNSFEFSKWQTVTIRAVEMLIFCLLMSVCYRSLLFHWVHENPAHENNGARFISLHVTSLFVIEMITPSVLSTVLEWIVFRYWGKIGFSVYLLHSFVIYHNPVRFQEYYYDKLFGQFILIFMLSTMSYHLIEYPSQLLAQRITEALAQQEQLAAVSVVKYMPVPKQHDLSIAAYKVLV</sequence>
<dbReference type="InParanoid" id="K3WMB3"/>
<protein>
    <recommendedName>
        <fullName evidence="3">Acyltransferase 3 domain-containing protein</fullName>
    </recommendedName>
</protein>
<feature type="transmembrane region" description="Helical" evidence="2">
    <location>
        <begin position="141"/>
        <end position="158"/>
    </location>
</feature>
<dbReference type="GO" id="GO:0000271">
    <property type="term" value="P:polysaccharide biosynthetic process"/>
    <property type="evidence" value="ECO:0007669"/>
    <property type="project" value="TreeGrafter"/>
</dbReference>
<dbReference type="PANTHER" id="PTHR23028">
    <property type="entry name" value="ACETYLTRANSFERASE"/>
    <property type="match status" value="1"/>
</dbReference>
<feature type="transmembrane region" description="Helical" evidence="2">
    <location>
        <begin position="245"/>
        <end position="265"/>
    </location>
</feature>
<feature type="transmembrane region" description="Helical" evidence="2">
    <location>
        <begin position="286"/>
        <end position="309"/>
    </location>
</feature>
<evidence type="ECO:0000313" key="5">
    <source>
        <dbReference type="Proteomes" id="UP000019132"/>
    </source>
</evidence>
<reference evidence="5" key="2">
    <citation type="submission" date="2010-04" db="EMBL/GenBank/DDBJ databases">
        <authorList>
            <person name="Buell R."/>
            <person name="Hamilton J."/>
            <person name="Hostetler J."/>
        </authorList>
    </citation>
    <scope>NUCLEOTIDE SEQUENCE [LARGE SCALE GENOMIC DNA]</scope>
    <source>
        <strain evidence="5">DAOM:BR144</strain>
    </source>
</reference>
<dbReference type="EMBL" id="GL376625">
    <property type="status" value="NOT_ANNOTATED_CDS"/>
    <property type="molecule type" value="Genomic_DNA"/>
</dbReference>
<evidence type="ECO:0000313" key="4">
    <source>
        <dbReference type="EnsemblProtists" id="PYU1_T006105"/>
    </source>
</evidence>
<dbReference type="AlphaFoldDB" id="K3WMB3"/>
<dbReference type="PANTHER" id="PTHR23028:SF53">
    <property type="entry name" value="ACYL_TRANSF_3 DOMAIN-CONTAINING PROTEIN"/>
    <property type="match status" value="1"/>
</dbReference>
<reference evidence="5" key="1">
    <citation type="journal article" date="2010" name="Genome Biol.">
        <title>Genome sequence of the necrotrophic plant pathogen Pythium ultimum reveals original pathogenicity mechanisms and effector repertoire.</title>
        <authorList>
            <person name="Levesque C.A."/>
            <person name="Brouwer H."/>
            <person name="Cano L."/>
            <person name="Hamilton J.P."/>
            <person name="Holt C."/>
            <person name="Huitema E."/>
            <person name="Raffaele S."/>
            <person name="Robideau G.P."/>
            <person name="Thines M."/>
            <person name="Win J."/>
            <person name="Zerillo M.M."/>
            <person name="Beakes G.W."/>
            <person name="Boore J.L."/>
            <person name="Busam D."/>
            <person name="Dumas B."/>
            <person name="Ferriera S."/>
            <person name="Fuerstenberg S.I."/>
            <person name="Gachon C.M."/>
            <person name="Gaulin E."/>
            <person name="Govers F."/>
            <person name="Grenville-Briggs L."/>
            <person name="Horner N."/>
            <person name="Hostetler J."/>
            <person name="Jiang R.H."/>
            <person name="Johnson J."/>
            <person name="Krajaejun T."/>
            <person name="Lin H."/>
            <person name="Meijer H.J."/>
            <person name="Moore B."/>
            <person name="Morris P."/>
            <person name="Phuntmart V."/>
            <person name="Puiu D."/>
            <person name="Shetty J."/>
            <person name="Stajich J.E."/>
            <person name="Tripathy S."/>
            <person name="Wawra S."/>
            <person name="van West P."/>
            <person name="Whitty B.R."/>
            <person name="Coutinho P.M."/>
            <person name="Henrissat B."/>
            <person name="Martin F."/>
            <person name="Thomas P.D."/>
            <person name="Tyler B.M."/>
            <person name="De Vries R.P."/>
            <person name="Kamoun S."/>
            <person name="Yandell M."/>
            <person name="Tisserat N."/>
            <person name="Buell C.R."/>
        </authorList>
    </citation>
    <scope>NUCLEOTIDE SEQUENCE</scope>
    <source>
        <strain evidence="5">DAOM:BR144</strain>
    </source>
</reference>
<dbReference type="eggNOG" id="ENOG502SIT9">
    <property type="taxonomic scope" value="Eukaryota"/>
</dbReference>